<accession>Q65VE5</accession>
<dbReference type="HOGENOM" id="CLU_132825_4_0_6"/>
<dbReference type="Gene3D" id="2.30.33.40">
    <property type="entry name" value="GroES chaperonin"/>
    <property type="match status" value="1"/>
</dbReference>
<dbReference type="GO" id="GO:0044183">
    <property type="term" value="F:protein folding chaperone"/>
    <property type="evidence" value="ECO:0007669"/>
    <property type="project" value="InterPro"/>
</dbReference>
<dbReference type="EMBL" id="AE016827">
    <property type="protein sequence ID" value="AAU37065.1"/>
    <property type="molecule type" value="Genomic_DNA"/>
</dbReference>
<name>Q65VE5_MANSM</name>
<dbReference type="AlphaFoldDB" id="Q65VE5"/>
<dbReference type="Proteomes" id="UP000000607">
    <property type="component" value="Chromosome"/>
</dbReference>
<dbReference type="eggNOG" id="COG0234">
    <property type="taxonomic scope" value="Bacteria"/>
</dbReference>
<dbReference type="Pfam" id="PF00166">
    <property type="entry name" value="Cpn10"/>
    <property type="match status" value="1"/>
</dbReference>
<organism evidence="4 5">
    <name type="scientific">Mannheimia succiniciproducens (strain KCTC 0769BP / MBEL55E)</name>
    <dbReference type="NCBI Taxonomy" id="221988"/>
    <lineage>
        <taxon>Bacteria</taxon>
        <taxon>Pseudomonadati</taxon>
        <taxon>Pseudomonadota</taxon>
        <taxon>Gammaproteobacteria</taxon>
        <taxon>Pasteurellales</taxon>
        <taxon>Pasteurellaceae</taxon>
        <taxon>Basfia</taxon>
    </lineage>
</organism>
<comment type="similarity">
    <text evidence="1 3">Belongs to the GroES chaperonin family.</text>
</comment>
<comment type="subunit">
    <text evidence="3">Heptamer of 7 subunits arranged in a ring.</text>
</comment>
<dbReference type="InterPro" id="IPR011032">
    <property type="entry name" value="GroES-like_sf"/>
</dbReference>
<sequence length="56" mass="5959">MAVGKGRVLENGTVQPLDVKVGDTVIFNEGYGVKAEKIDGEEVLIISESDILAIVE</sequence>
<evidence type="ECO:0000256" key="2">
    <source>
        <dbReference type="ARBA" id="ARBA00023186"/>
    </source>
</evidence>
<reference evidence="4 5" key="1">
    <citation type="journal article" date="2004" name="Nat. Biotechnol.">
        <title>The genome sequence of the capnophilic rumen bacterium Mannheimia succiniciproducens.</title>
        <authorList>
            <person name="Hong S.H."/>
            <person name="Kim J.S."/>
            <person name="Lee S.Y."/>
            <person name="In Y.H."/>
            <person name="Choi S.S."/>
            <person name="Rih J.-K."/>
            <person name="Kim C.H."/>
            <person name="Jeong H."/>
            <person name="Hur C.G."/>
            <person name="Kim J.J."/>
        </authorList>
    </citation>
    <scope>NUCLEOTIDE SEQUENCE [LARGE SCALE GENOMIC DNA]</scope>
    <source>
        <strain evidence="5">KCTC 0769BP / MBEL55E</strain>
    </source>
</reference>
<dbReference type="CDD" id="cd00320">
    <property type="entry name" value="cpn10"/>
    <property type="match status" value="1"/>
</dbReference>
<keyword evidence="5" id="KW-1185">Reference proteome</keyword>
<evidence type="ECO:0000313" key="5">
    <source>
        <dbReference type="Proteomes" id="UP000000607"/>
    </source>
</evidence>
<gene>
    <name evidence="4" type="primary">groS</name>
    <name evidence="4" type="ordered locus">MS0458</name>
</gene>
<protein>
    <recommendedName>
        <fullName evidence="3">10 kDa chaperonin</fullName>
    </recommendedName>
</protein>
<dbReference type="KEGG" id="msu:MS0458"/>
<dbReference type="InterPro" id="IPR020818">
    <property type="entry name" value="Chaperonin_GroES"/>
</dbReference>
<dbReference type="SMART" id="SM00883">
    <property type="entry name" value="Cpn10"/>
    <property type="match status" value="1"/>
</dbReference>
<dbReference type="STRING" id="221988.MS0458"/>
<evidence type="ECO:0000313" key="4">
    <source>
        <dbReference type="EMBL" id="AAU37065.1"/>
    </source>
</evidence>
<dbReference type="PRINTS" id="PR00297">
    <property type="entry name" value="CHAPERONIN10"/>
</dbReference>
<proteinExistence type="inferred from homology"/>
<keyword evidence="2 3" id="KW-0143">Chaperone</keyword>
<evidence type="ECO:0000256" key="3">
    <source>
        <dbReference type="RuleBase" id="RU000535"/>
    </source>
</evidence>
<dbReference type="SUPFAM" id="SSF50129">
    <property type="entry name" value="GroES-like"/>
    <property type="match status" value="1"/>
</dbReference>
<dbReference type="InterPro" id="IPR037124">
    <property type="entry name" value="Chaperonin_GroES_sf"/>
</dbReference>
<dbReference type="GO" id="GO:0005524">
    <property type="term" value="F:ATP binding"/>
    <property type="evidence" value="ECO:0007669"/>
    <property type="project" value="InterPro"/>
</dbReference>
<comment type="function">
    <text evidence="3">Together with the chaperonin GroEL, plays an essential role in assisting protein folding. The GroEL-GroES system forms a nano-cage that allows encapsulation of the non-native substrate proteins and provides a physical environment optimized to promote and accelerate protein folding. GroES binds to the apical surface of the GroEL ring, thereby capping the opening of the GroEL channel.</text>
</comment>
<evidence type="ECO:0000256" key="1">
    <source>
        <dbReference type="ARBA" id="ARBA00006975"/>
    </source>
</evidence>